<evidence type="ECO:0000256" key="1">
    <source>
        <dbReference type="SAM" id="MobiDB-lite"/>
    </source>
</evidence>
<sequence>MDLPAQIAGGSARGAAQWLSSDDETLMAARASGLSWQVIAPRYFPEKSPNACRKRHERLIEKRNAEDWDGIKIETLAKEYMDVRREMWSVLADRVGEKWTVVEAKCMERGMKNLQAAYRAAQRKERGNSEEGDSGIGCSDAETELDDNCSVDSSVAPSTRPGDEVDERPQRGGPSIQSLLSPEPSYSGQPKL</sequence>
<dbReference type="GeneID" id="54294403"/>
<dbReference type="Proteomes" id="UP000799438">
    <property type="component" value="Unassembled WGS sequence"/>
</dbReference>
<dbReference type="AlphaFoldDB" id="A0A6A6BEL6"/>
<feature type="domain" description="Myb-like" evidence="2">
    <location>
        <begin position="18"/>
        <end position="60"/>
    </location>
</feature>
<organism evidence="3 4">
    <name type="scientific">Aplosporella prunicola CBS 121167</name>
    <dbReference type="NCBI Taxonomy" id="1176127"/>
    <lineage>
        <taxon>Eukaryota</taxon>
        <taxon>Fungi</taxon>
        <taxon>Dikarya</taxon>
        <taxon>Ascomycota</taxon>
        <taxon>Pezizomycotina</taxon>
        <taxon>Dothideomycetes</taxon>
        <taxon>Dothideomycetes incertae sedis</taxon>
        <taxon>Botryosphaeriales</taxon>
        <taxon>Aplosporellaceae</taxon>
        <taxon>Aplosporella</taxon>
    </lineage>
</organism>
<evidence type="ECO:0000259" key="2">
    <source>
        <dbReference type="PROSITE" id="PS50090"/>
    </source>
</evidence>
<dbReference type="InterPro" id="IPR001005">
    <property type="entry name" value="SANT/Myb"/>
</dbReference>
<keyword evidence="4" id="KW-1185">Reference proteome</keyword>
<feature type="compositionally biased region" description="Polar residues" evidence="1">
    <location>
        <begin position="175"/>
        <end position="192"/>
    </location>
</feature>
<dbReference type="EMBL" id="ML995485">
    <property type="protein sequence ID" value="KAF2141978.1"/>
    <property type="molecule type" value="Genomic_DNA"/>
</dbReference>
<evidence type="ECO:0000313" key="4">
    <source>
        <dbReference type="Proteomes" id="UP000799438"/>
    </source>
</evidence>
<accession>A0A6A6BEL6</accession>
<proteinExistence type="predicted"/>
<reference evidence="3" key="1">
    <citation type="journal article" date="2020" name="Stud. Mycol.">
        <title>101 Dothideomycetes genomes: a test case for predicting lifestyles and emergence of pathogens.</title>
        <authorList>
            <person name="Haridas S."/>
            <person name="Albert R."/>
            <person name="Binder M."/>
            <person name="Bloem J."/>
            <person name="Labutti K."/>
            <person name="Salamov A."/>
            <person name="Andreopoulos B."/>
            <person name="Baker S."/>
            <person name="Barry K."/>
            <person name="Bills G."/>
            <person name="Bluhm B."/>
            <person name="Cannon C."/>
            <person name="Castanera R."/>
            <person name="Culley D."/>
            <person name="Daum C."/>
            <person name="Ezra D."/>
            <person name="Gonzalez J."/>
            <person name="Henrissat B."/>
            <person name="Kuo A."/>
            <person name="Liang C."/>
            <person name="Lipzen A."/>
            <person name="Lutzoni F."/>
            <person name="Magnuson J."/>
            <person name="Mondo S."/>
            <person name="Nolan M."/>
            <person name="Ohm R."/>
            <person name="Pangilinan J."/>
            <person name="Park H.-J."/>
            <person name="Ramirez L."/>
            <person name="Alfaro M."/>
            <person name="Sun H."/>
            <person name="Tritt A."/>
            <person name="Yoshinaga Y."/>
            <person name="Zwiers L.-H."/>
            <person name="Turgeon B."/>
            <person name="Goodwin S."/>
            <person name="Spatafora J."/>
            <person name="Crous P."/>
            <person name="Grigoriev I."/>
        </authorList>
    </citation>
    <scope>NUCLEOTIDE SEQUENCE</scope>
    <source>
        <strain evidence="3">CBS 121167</strain>
    </source>
</reference>
<gene>
    <name evidence="3" type="ORF">K452DRAFT_227522</name>
</gene>
<feature type="compositionally biased region" description="Basic and acidic residues" evidence="1">
    <location>
        <begin position="161"/>
        <end position="170"/>
    </location>
</feature>
<dbReference type="RefSeq" id="XP_033397690.1">
    <property type="nucleotide sequence ID" value="XM_033536907.1"/>
</dbReference>
<dbReference type="OrthoDB" id="4151352at2759"/>
<evidence type="ECO:0000313" key="3">
    <source>
        <dbReference type="EMBL" id="KAF2141978.1"/>
    </source>
</evidence>
<protein>
    <recommendedName>
        <fullName evidence="2">Myb-like domain-containing protein</fullName>
    </recommendedName>
</protein>
<feature type="region of interest" description="Disordered" evidence="1">
    <location>
        <begin position="123"/>
        <end position="192"/>
    </location>
</feature>
<name>A0A6A6BEL6_9PEZI</name>
<dbReference type="PROSITE" id="PS50090">
    <property type="entry name" value="MYB_LIKE"/>
    <property type="match status" value="1"/>
</dbReference>